<dbReference type="VEuPathDB" id="VectorBase:AATE017239"/>
<accession>A0A182JFR7</accession>
<reference evidence="1" key="1">
    <citation type="submission" date="2022-08" db="UniProtKB">
        <authorList>
            <consortium name="EnsemblMetazoa"/>
        </authorList>
    </citation>
    <scope>IDENTIFICATION</scope>
    <source>
        <strain evidence="1">EBRO</strain>
    </source>
</reference>
<protein>
    <submittedName>
        <fullName evidence="1">Uncharacterized protein</fullName>
    </submittedName>
</protein>
<organism evidence="1">
    <name type="scientific">Anopheles atroparvus</name>
    <name type="common">European mosquito</name>
    <dbReference type="NCBI Taxonomy" id="41427"/>
    <lineage>
        <taxon>Eukaryota</taxon>
        <taxon>Metazoa</taxon>
        <taxon>Ecdysozoa</taxon>
        <taxon>Arthropoda</taxon>
        <taxon>Hexapoda</taxon>
        <taxon>Insecta</taxon>
        <taxon>Pterygota</taxon>
        <taxon>Neoptera</taxon>
        <taxon>Endopterygota</taxon>
        <taxon>Diptera</taxon>
        <taxon>Nematocera</taxon>
        <taxon>Culicoidea</taxon>
        <taxon>Culicidae</taxon>
        <taxon>Anophelinae</taxon>
        <taxon>Anopheles</taxon>
    </lineage>
</organism>
<dbReference type="AlphaFoldDB" id="A0A182JFR7"/>
<proteinExistence type="predicted"/>
<dbReference type="EnsemblMetazoa" id="AATE017239-RA">
    <property type="protein sequence ID" value="AATE017239-PA.1"/>
    <property type="gene ID" value="AATE017239"/>
</dbReference>
<evidence type="ECO:0000313" key="1">
    <source>
        <dbReference type="EnsemblMetazoa" id="AATE017239-PA.1"/>
    </source>
</evidence>
<sequence>MTRETEEDDDDDGVNREREQMELFRVVMPLTGRFGLYSTNRLSFRLSTSSSVSISYVFFRRPTRCFGFSASEAVSLLPAAEWNDVTCGRIDRLNFQWAGPAQNWEMLSSGR</sequence>
<name>A0A182JFR7_ANOAO</name>